<dbReference type="Proteomes" id="UP000828941">
    <property type="component" value="Chromosome 8"/>
</dbReference>
<reference evidence="1 2" key="1">
    <citation type="journal article" date="2022" name="DNA Res.">
        <title>Chromosomal-level genome assembly of the orchid tree Bauhinia variegata (Leguminosae; Cercidoideae) supports the allotetraploid origin hypothesis of Bauhinia.</title>
        <authorList>
            <person name="Zhong Y."/>
            <person name="Chen Y."/>
            <person name="Zheng D."/>
            <person name="Pang J."/>
            <person name="Liu Y."/>
            <person name="Luo S."/>
            <person name="Meng S."/>
            <person name="Qian L."/>
            <person name="Wei D."/>
            <person name="Dai S."/>
            <person name="Zhou R."/>
        </authorList>
    </citation>
    <scope>NUCLEOTIDE SEQUENCE [LARGE SCALE GENOMIC DNA]</scope>
    <source>
        <strain evidence="1">BV-YZ2020</strain>
    </source>
</reference>
<gene>
    <name evidence="1" type="ORF">L6164_019963</name>
</gene>
<name>A0ACB9MUW1_BAUVA</name>
<keyword evidence="2" id="KW-1185">Reference proteome</keyword>
<sequence>MGVMLSILKESNISGFDADTINKATCLNILTGSDSITVSITWALCLLVNNPDVLKKAQHELDNYIGKERKVNESDIKNLVYLQAILKESMRLYPASAFINIRAAKEDCTFSNGYRIPQGTQLMVNLWKIQRDERLWAEPDKFQPERFLGSHKDIDVKGQNYELLPFGSGRRSCAGIALALQIMHLTLALLLHSFEISTPSNAPVDMTESSGLTNMKATPLEVLLFPRLSSKLYEN</sequence>
<organism evidence="1 2">
    <name type="scientific">Bauhinia variegata</name>
    <name type="common">Purple orchid tree</name>
    <name type="synonym">Phanera variegata</name>
    <dbReference type="NCBI Taxonomy" id="167791"/>
    <lineage>
        <taxon>Eukaryota</taxon>
        <taxon>Viridiplantae</taxon>
        <taxon>Streptophyta</taxon>
        <taxon>Embryophyta</taxon>
        <taxon>Tracheophyta</taxon>
        <taxon>Spermatophyta</taxon>
        <taxon>Magnoliopsida</taxon>
        <taxon>eudicotyledons</taxon>
        <taxon>Gunneridae</taxon>
        <taxon>Pentapetalae</taxon>
        <taxon>rosids</taxon>
        <taxon>fabids</taxon>
        <taxon>Fabales</taxon>
        <taxon>Fabaceae</taxon>
        <taxon>Cercidoideae</taxon>
        <taxon>Cercideae</taxon>
        <taxon>Bauhiniinae</taxon>
        <taxon>Bauhinia</taxon>
    </lineage>
</organism>
<protein>
    <submittedName>
        <fullName evidence="1">Uncharacterized protein</fullName>
    </submittedName>
</protein>
<evidence type="ECO:0000313" key="1">
    <source>
        <dbReference type="EMBL" id="KAI4327513.1"/>
    </source>
</evidence>
<accession>A0ACB9MUW1</accession>
<proteinExistence type="predicted"/>
<comment type="caution">
    <text evidence="1">The sequence shown here is derived from an EMBL/GenBank/DDBJ whole genome shotgun (WGS) entry which is preliminary data.</text>
</comment>
<dbReference type="EMBL" id="CM039433">
    <property type="protein sequence ID" value="KAI4327513.1"/>
    <property type="molecule type" value="Genomic_DNA"/>
</dbReference>
<evidence type="ECO:0000313" key="2">
    <source>
        <dbReference type="Proteomes" id="UP000828941"/>
    </source>
</evidence>